<evidence type="ECO:0000313" key="3">
    <source>
        <dbReference type="Proteomes" id="UP001171606"/>
    </source>
</evidence>
<evidence type="ECO:0000256" key="1">
    <source>
        <dbReference type="SAM" id="Phobius"/>
    </source>
</evidence>
<keyword evidence="1" id="KW-0812">Transmembrane</keyword>
<sequence length="81" mass="9154">MSLLTFAADNWRVLYLAVGLVVFIYEWLRDGISPGGWVSHGSGPATYSGGFVHTFWSRVFFWLPVLVLLLIQALVKRIGRK</sequence>
<keyword evidence="1" id="KW-1133">Transmembrane helix</keyword>
<comment type="caution">
    <text evidence="2">The sequence shown here is derived from an EMBL/GenBank/DDBJ whole genome shotgun (WGS) entry which is preliminary data.</text>
</comment>
<evidence type="ECO:0000313" key="2">
    <source>
        <dbReference type="EMBL" id="MDN7932048.1"/>
    </source>
</evidence>
<dbReference type="RefSeq" id="WP_301755373.1">
    <property type="nucleotide sequence ID" value="NZ_JAUJSQ010000003.1"/>
</dbReference>
<feature type="transmembrane region" description="Helical" evidence="1">
    <location>
        <begin position="12"/>
        <end position="28"/>
    </location>
</feature>
<proteinExistence type="predicted"/>
<accession>A0ABT8PAG2</accession>
<name>A0ABT8PAG2_9BURK</name>
<gene>
    <name evidence="2" type="ORF">QZM52_12230</name>
</gene>
<dbReference type="Proteomes" id="UP001171606">
    <property type="component" value="Unassembled WGS sequence"/>
</dbReference>
<keyword evidence="1" id="KW-0472">Membrane</keyword>
<reference evidence="2" key="1">
    <citation type="submission" date="2023-07" db="EMBL/GenBank/DDBJ databases">
        <title>A collection of bacterial strains from the Burkholderia cepacia Research Laboratory and Repository.</title>
        <authorList>
            <person name="Lipuma J."/>
            <person name="Spilker T."/>
            <person name="Caverly L."/>
        </authorList>
    </citation>
    <scope>NUCLEOTIDE SEQUENCE</scope>
    <source>
        <strain evidence="2">AU42020</strain>
    </source>
</reference>
<dbReference type="EMBL" id="JAUJSQ010000003">
    <property type="protein sequence ID" value="MDN7932048.1"/>
    <property type="molecule type" value="Genomic_DNA"/>
</dbReference>
<protein>
    <submittedName>
        <fullName evidence="2">Uncharacterized protein</fullName>
    </submittedName>
</protein>
<feature type="transmembrane region" description="Helical" evidence="1">
    <location>
        <begin position="55"/>
        <end position="75"/>
    </location>
</feature>
<organism evidence="2 3">
    <name type="scientific">Burkholderia metallica</name>
    <dbReference type="NCBI Taxonomy" id="488729"/>
    <lineage>
        <taxon>Bacteria</taxon>
        <taxon>Pseudomonadati</taxon>
        <taxon>Pseudomonadota</taxon>
        <taxon>Betaproteobacteria</taxon>
        <taxon>Burkholderiales</taxon>
        <taxon>Burkholderiaceae</taxon>
        <taxon>Burkholderia</taxon>
        <taxon>Burkholderia cepacia complex</taxon>
    </lineage>
</organism>
<keyword evidence="3" id="KW-1185">Reference proteome</keyword>